<reference evidence="1 2" key="1">
    <citation type="submission" date="2015-01" db="EMBL/GenBank/DDBJ databases">
        <authorList>
            <person name="MANFREDI Pablo"/>
        </authorList>
    </citation>
    <scope>NUCLEOTIDE SEQUENCE [LARGE SCALE GENOMIC DNA]</scope>
    <source>
        <strain evidence="1 2">Ccy74</strain>
    </source>
</reference>
<accession>A0A0B7HLR5</accession>
<sequence>MDINIYSLYLQKTSSTLKSGRTKLTAEQQMAQTLATRNTNFSEIYTEATSTECI</sequence>
<dbReference type="AlphaFoldDB" id="A0A0B7HLR5"/>
<evidence type="ECO:0000313" key="2">
    <source>
        <dbReference type="Proteomes" id="UP000038083"/>
    </source>
</evidence>
<proteinExistence type="predicted"/>
<gene>
    <name evidence="1" type="ORF">CCYN74_30173</name>
</gene>
<dbReference type="Proteomes" id="UP000038083">
    <property type="component" value="Unassembled WGS sequence"/>
</dbReference>
<protein>
    <submittedName>
        <fullName evidence="1">Uncharacterized protein</fullName>
    </submittedName>
</protein>
<evidence type="ECO:0000313" key="1">
    <source>
        <dbReference type="EMBL" id="CEN38478.1"/>
    </source>
</evidence>
<organism evidence="1 2">
    <name type="scientific">Capnocytophaga cynodegmi</name>
    <dbReference type="NCBI Taxonomy" id="28189"/>
    <lineage>
        <taxon>Bacteria</taxon>
        <taxon>Pseudomonadati</taxon>
        <taxon>Bacteroidota</taxon>
        <taxon>Flavobacteriia</taxon>
        <taxon>Flavobacteriales</taxon>
        <taxon>Flavobacteriaceae</taxon>
        <taxon>Capnocytophaga</taxon>
    </lineage>
</organism>
<name>A0A0B7HLR5_9FLAO</name>
<dbReference type="EMBL" id="CDOG01000023">
    <property type="protein sequence ID" value="CEN38478.1"/>
    <property type="molecule type" value="Genomic_DNA"/>
</dbReference>